<dbReference type="Gene3D" id="3.30.10.10">
    <property type="entry name" value="Trypsin Inhibitor V, subunit A"/>
    <property type="match status" value="1"/>
</dbReference>
<evidence type="ECO:0008006" key="3">
    <source>
        <dbReference type="Google" id="ProtNLM"/>
    </source>
</evidence>
<evidence type="ECO:0000313" key="2">
    <source>
        <dbReference type="Proteomes" id="UP000799750"/>
    </source>
</evidence>
<dbReference type="InterPro" id="IPR021719">
    <property type="entry name" value="Prot_inh_I78"/>
</dbReference>
<dbReference type="PANTHER" id="PTHR39600">
    <property type="entry name" value="PEPTIDASE INHIBITOR I78 FAMILY PROTEIN"/>
    <property type="match status" value="1"/>
</dbReference>
<dbReference type="OrthoDB" id="10013825at2759"/>
<sequence length="82" mass="9008">MPLVVPGLQSKDGASSSGDDWMNKLMGKKIGETSDTTTFAKQELPKEHRVIKEGDMASMDFKPDRLNIHTAEDGTVKKVQFG</sequence>
<gene>
    <name evidence="1" type="ORF">BU16DRAFT_459694</name>
</gene>
<keyword evidence="2" id="KW-1185">Reference proteome</keyword>
<proteinExistence type="predicted"/>
<dbReference type="Pfam" id="PF11720">
    <property type="entry name" value="Inhibitor_I78"/>
    <property type="match status" value="1"/>
</dbReference>
<dbReference type="Proteomes" id="UP000799750">
    <property type="component" value="Unassembled WGS sequence"/>
</dbReference>
<accession>A0A6A6QUI6</accession>
<evidence type="ECO:0000313" key="1">
    <source>
        <dbReference type="EMBL" id="KAF2495856.1"/>
    </source>
</evidence>
<name>A0A6A6QUI6_9PEZI</name>
<reference evidence="1" key="1">
    <citation type="journal article" date="2020" name="Stud. Mycol.">
        <title>101 Dothideomycetes genomes: a test case for predicting lifestyles and emergence of pathogens.</title>
        <authorList>
            <person name="Haridas S."/>
            <person name="Albert R."/>
            <person name="Binder M."/>
            <person name="Bloem J."/>
            <person name="Labutti K."/>
            <person name="Salamov A."/>
            <person name="Andreopoulos B."/>
            <person name="Baker S."/>
            <person name="Barry K."/>
            <person name="Bills G."/>
            <person name="Bluhm B."/>
            <person name="Cannon C."/>
            <person name="Castanera R."/>
            <person name="Culley D."/>
            <person name="Daum C."/>
            <person name="Ezra D."/>
            <person name="Gonzalez J."/>
            <person name="Henrissat B."/>
            <person name="Kuo A."/>
            <person name="Liang C."/>
            <person name="Lipzen A."/>
            <person name="Lutzoni F."/>
            <person name="Magnuson J."/>
            <person name="Mondo S."/>
            <person name="Nolan M."/>
            <person name="Ohm R."/>
            <person name="Pangilinan J."/>
            <person name="Park H.-J."/>
            <person name="Ramirez L."/>
            <person name="Alfaro M."/>
            <person name="Sun H."/>
            <person name="Tritt A."/>
            <person name="Yoshinaga Y."/>
            <person name="Zwiers L.-H."/>
            <person name="Turgeon B."/>
            <person name="Goodwin S."/>
            <person name="Spatafora J."/>
            <person name="Crous P."/>
            <person name="Grigoriev I."/>
        </authorList>
    </citation>
    <scope>NUCLEOTIDE SEQUENCE</scope>
    <source>
        <strain evidence="1">CBS 269.34</strain>
    </source>
</reference>
<dbReference type="PANTHER" id="PTHR39600:SF1">
    <property type="entry name" value="PEPTIDASE INHIBITOR I78 FAMILY PROTEIN"/>
    <property type="match status" value="1"/>
</dbReference>
<dbReference type="EMBL" id="MU004188">
    <property type="protein sequence ID" value="KAF2495856.1"/>
    <property type="molecule type" value="Genomic_DNA"/>
</dbReference>
<organism evidence="1 2">
    <name type="scientific">Lophium mytilinum</name>
    <dbReference type="NCBI Taxonomy" id="390894"/>
    <lineage>
        <taxon>Eukaryota</taxon>
        <taxon>Fungi</taxon>
        <taxon>Dikarya</taxon>
        <taxon>Ascomycota</taxon>
        <taxon>Pezizomycotina</taxon>
        <taxon>Dothideomycetes</taxon>
        <taxon>Pleosporomycetidae</taxon>
        <taxon>Mytilinidiales</taxon>
        <taxon>Mytilinidiaceae</taxon>
        <taxon>Lophium</taxon>
    </lineage>
</organism>
<dbReference type="AlphaFoldDB" id="A0A6A6QUI6"/>
<protein>
    <recommendedName>
        <fullName evidence="3">Proteinase inhibitor I78</fullName>
    </recommendedName>
</protein>